<evidence type="ECO:0000259" key="3">
    <source>
        <dbReference type="Pfam" id="PF00535"/>
    </source>
</evidence>
<dbReference type="RefSeq" id="WP_014552300.1">
    <property type="nucleotide sequence ID" value="NC_017455.1"/>
</dbReference>
<reference evidence="5" key="1">
    <citation type="submission" date="2010-10" db="EMBL/GenBank/DDBJ databases">
        <title>The complete genome of Halanaerobium praevalens DSM 2228.</title>
        <authorList>
            <consortium name="US DOE Joint Genome Institute (JGI-PGF)"/>
            <person name="Lucas S."/>
            <person name="Copeland A."/>
            <person name="Lapidus A."/>
            <person name="Glavina del Rio T."/>
            <person name="Dalin E."/>
            <person name="Tice H."/>
            <person name="Bruce D."/>
            <person name="Goodwin L."/>
            <person name="Pitluck S."/>
            <person name="Kyrpides N."/>
            <person name="Mavromatis K."/>
            <person name="Ivanova N."/>
            <person name="Ovchinnikova G."/>
            <person name="Chertkov O."/>
            <person name="Detter J.C."/>
            <person name="Han C."/>
            <person name="Larimer F."/>
            <person name="Land M."/>
            <person name="Hauser L."/>
            <person name="Markowitz V."/>
            <person name="Cheng J.-F."/>
            <person name="Hugenholtz P."/>
            <person name="Woyke T."/>
            <person name="Wu D."/>
            <person name="Tindall B."/>
            <person name="Pomrenke H.G."/>
            <person name="Brambilla E."/>
            <person name="Klenk H.-P."/>
            <person name="Eisen J.A."/>
        </authorList>
    </citation>
    <scope>NUCLEOTIDE SEQUENCE [LARGE SCALE GENOMIC DNA]</scope>
    <source>
        <strain evidence="5">ATCC 33744 / DSM 2228 / GSL</strain>
    </source>
</reference>
<dbReference type="CDD" id="cd00761">
    <property type="entry name" value="Glyco_tranf_GTA_type"/>
    <property type="match status" value="1"/>
</dbReference>
<evidence type="ECO:0000313" key="5">
    <source>
        <dbReference type="Proteomes" id="UP000006866"/>
    </source>
</evidence>
<dbReference type="HOGENOM" id="CLU_025996_1_1_9"/>
<dbReference type="PANTHER" id="PTHR22916">
    <property type="entry name" value="GLYCOSYLTRANSFERASE"/>
    <property type="match status" value="1"/>
</dbReference>
<dbReference type="PANTHER" id="PTHR22916:SF51">
    <property type="entry name" value="GLYCOSYLTRANSFERASE EPSH-RELATED"/>
    <property type="match status" value="1"/>
</dbReference>
<sequence>MKLITFVVPCYNSAEYLERCVETILPGGKEIEIILVNDGSTDQTPMIIDEYVNNYPNLIKAVHKENGGHGDAVMKGLEKAEGIYFKVVDSDDWLKISALKKIIDQIKILEKKDQQIDLIINNYVYENQFDNTSKVMKYTNVLPENKIFDWNACGKFRISQYLIMHAVIYRTEILKKSNLFLPKHTFYVDNLFVYQPFPFVDNIYYFNYDLYRYFIGREDQSVNEEVMIKQVDQQLKVTEIMLEAYDLNEVKQKSEKLAKYMLNHLSMLVSITSILLFLDGSKEKIKIHKRLWQKIKNNYPKIYFKIKYKSFLFPVSFKTSVGRKIAIIIYRITKKIYHFN</sequence>
<name>E3DM06_HALPG</name>
<reference evidence="4 5" key="2">
    <citation type="journal article" date="2011" name="Stand. Genomic Sci.">
        <title>Complete genome sequence of the extremely halophilic Halanaerobium praevalens type strain (GSL).</title>
        <authorList>
            <person name="Ivanova N."/>
            <person name="Sikorski J."/>
            <person name="Chertkov O."/>
            <person name="Nolan M."/>
            <person name="Lucas S."/>
            <person name="Hammon N."/>
            <person name="Deshpande S."/>
            <person name="Cheng J.F."/>
            <person name="Tapia R."/>
            <person name="Han C."/>
            <person name="Goodwin L."/>
            <person name="Pitluck S."/>
            <person name="Huntemann M."/>
            <person name="Liolios K."/>
            <person name="Pagani I."/>
            <person name="Mavromatis K."/>
            <person name="Ovchinikova G."/>
            <person name="Pati A."/>
            <person name="Chen A."/>
            <person name="Palaniappan K."/>
            <person name="Land M."/>
            <person name="Hauser L."/>
            <person name="Brambilla E.M."/>
            <person name="Kannan K.P."/>
            <person name="Rohde M."/>
            <person name="Tindall B.J."/>
            <person name="Goker M."/>
            <person name="Detter J.C."/>
            <person name="Woyke T."/>
            <person name="Bristow J."/>
            <person name="Eisen J.A."/>
            <person name="Markowitz V."/>
            <person name="Hugenholtz P."/>
            <person name="Kyrpides N.C."/>
            <person name="Klenk H.P."/>
            <person name="Lapidus A."/>
        </authorList>
    </citation>
    <scope>NUCLEOTIDE SEQUENCE [LARGE SCALE GENOMIC DNA]</scope>
    <source>
        <strain evidence="5">ATCC 33744 / DSM 2228 / GSL</strain>
    </source>
</reference>
<dbReference type="InterPro" id="IPR029044">
    <property type="entry name" value="Nucleotide-diphossugar_trans"/>
</dbReference>
<accession>E3DM06</accession>
<dbReference type="eggNOG" id="COG1216">
    <property type="taxonomic scope" value="Bacteria"/>
</dbReference>
<dbReference type="PATRIC" id="fig|572479.3.peg.110"/>
<proteinExistence type="predicted"/>
<protein>
    <submittedName>
        <fullName evidence="4">Glycosyl transferase family 2</fullName>
    </submittedName>
</protein>
<dbReference type="SUPFAM" id="SSF53448">
    <property type="entry name" value="Nucleotide-diphospho-sugar transferases"/>
    <property type="match status" value="1"/>
</dbReference>
<evidence type="ECO:0000256" key="2">
    <source>
        <dbReference type="ARBA" id="ARBA00022679"/>
    </source>
</evidence>
<dbReference type="GO" id="GO:0016757">
    <property type="term" value="F:glycosyltransferase activity"/>
    <property type="evidence" value="ECO:0007669"/>
    <property type="project" value="UniProtKB-KW"/>
</dbReference>
<keyword evidence="2 4" id="KW-0808">Transferase</keyword>
<gene>
    <name evidence="4" type="ordered locus">Hprae_0107</name>
</gene>
<dbReference type="STRING" id="572479.Hprae_0107"/>
<dbReference type="Pfam" id="PF00535">
    <property type="entry name" value="Glycos_transf_2"/>
    <property type="match status" value="1"/>
</dbReference>
<evidence type="ECO:0000256" key="1">
    <source>
        <dbReference type="ARBA" id="ARBA00022676"/>
    </source>
</evidence>
<dbReference type="EMBL" id="CP002175">
    <property type="protein sequence ID" value="ADO76265.1"/>
    <property type="molecule type" value="Genomic_DNA"/>
</dbReference>
<keyword evidence="1" id="KW-0328">Glycosyltransferase</keyword>
<dbReference type="OrthoDB" id="396512at2"/>
<dbReference type="InterPro" id="IPR001173">
    <property type="entry name" value="Glyco_trans_2-like"/>
</dbReference>
<dbReference type="KEGG" id="hpk:Hprae_0107"/>
<dbReference type="Gene3D" id="3.90.550.10">
    <property type="entry name" value="Spore Coat Polysaccharide Biosynthesis Protein SpsA, Chain A"/>
    <property type="match status" value="1"/>
</dbReference>
<evidence type="ECO:0000313" key="4">
    <source>
        <dbReference type="EMBL" id="ADO76265.1"/>
    </source>
</evidence>
<dbReference type="CAZy" id="GT2">
    <property type="family name" value="Glycosyltransferase Family 2"/>
</dbReference>
<dbReference type="AlphaFoldDB" id="E3DM06"/>
<dbReference type="Proteomes" id="UP000006866">
    <property type="component" value="Chromosome"/>
</dbReference>
<organism evidence="4 5">
    <name type="scientific">Halanaerobium praevalens (strain ATCC 33744 / DSM 2228 / GSL)</name>
    <dbReference type="NCBI Taxonomy" id="572479"/>
    <lineage>
        <taxon>Bacteria</taxon>
        <taxon>Bacillati</taxon>
        <taxon>Bacillota</taxon>
        <taxon>Clostridia</taxon>
        <taxon>Halanaerobiales</taxon>
        <taxon>Halanaerobiaceae</taxon>
        <taxon>Halanaerobium</taxon>
    </lineage>
</organism>
<keyword evidence="5" id="KW-1185">Reference proteome</keyword>
<feature type="domain" description="Glycosyltransferase 2-like" evidence="3">
    <location>
        <begin position="6"/>
        <end position="109"/>
    </location>
</feature>